<evidence type="ECO:0000256" key="5">
    <source>
        <dbReference type="ARBA" id="ARBA00023077"/>
    </source>
</evidence>
<dbReference type="Pfam" id="PF07715">
    <property type="entry name" value="Plug"/>
    <property type="match status" value="1"/>
</dbReference>
<dbReference type="Gene3D" id="2.60.40.1120">
    <property type="entry name" value="Carboxypeptidase-like, regulatory domain"/>
    <property type="match status" value="1"/>
</dbReference>
<name>A0A646HQ43_9BACT</name>
<dbReference type="Gene3D" id="2.40.170.20">
    <property type="entry name" value="TonB-dependent receptor, beta-barrel domain"/>
    <property type="match status" value="1"/>
</dbReference>
<dbReference type="Pfam" id="PF00593">
    <property type="entry name" value="TonB_dep_Rec_b-barrel"/>
    <property type="match status" value="1"/>
</dbReference>
<dbReference type="InterPro" id="IPR012910">
    <property type="entry name" value="Plug_dom"/>
</dbReference>
<keyword evidence="4 8" id="KW-0812">Transmembrane</keyword>
<dbReference type="NCBIfam" id="TIGR04056">
    <property type="entry name" value="OMP_RagA_SusC"/>
    <property type="match status" value="1"/>
</dbReference>
<comment type="similarity">
    <text evidence="8 9">Belongs to the TonB-dependent receptor family.</text>
</comment>
<dbReference type="InterPro" id="IPR023997">
    <property type="entry name" value="TonB-dep_OMP_SusC/RagA_CS"/>
</dbReference>
<reference evidence="11" key="1">
    <citation type="submission" date="2019-09" db="EMBL/GenBank/DDBJ databases">
        <title>Distinct polysaccharide growth profiles of human intestinal Prevotella copri isolates.</title>
        <authorList>
            <person name="Fehlner-Peach H."/>
            <person name="Magnabosco C."/>
            <person name="Raghavan V."/>
            <person name="Scher J.U."/>
            <person name="Tett A."/>
            <person name="Cox L.M."/>
            <person name="Gottsegen C."/>
            <person name="Watters A."/>
            <person name="Wiltshire- Gordon J.D."/>
            <person name="Segata N."/>
            <person name="Bonneau R."/>
            <person name="Littman D.R."/>
        </authorList>
    </citation>
    <scope>NUCLEOTIDE SEQUENCE [LARGE SCALE GENOMIC DNA]</scope>
    <source>
        <strain evidence="11">iP54</strain>
    </source>
</reference>
<proteinExistence type="inferred from homology"/>
<dbReference type="PROSITE" id="PS52016">
    <property type="entry name" value="TONB_DEPENDENT_REC_3"/>
    <property type="match status" value="1"/>
</dbReference>
<evidence type="ECO:0000256" key="2">
    <source>
        <dbReference type="ARBA" id="ARBA00022448"/>
    </source>
</evidence>
<keyword evidence="3 8" id="KW-1134">Transmembrane beta strand</keyword>
<dbReference type="SUPFAM" id="SSF56935">
    <property type="entry name" value="Porins"/>
    <property type="match status" value="1"/>
</dbReference>
<dbReference type="Gene3D" id="2.170.130.10">
    <property type="entry name" value="TonB-dependent receptor, plug domain"/>
    <property type="match status" value="1"/>
</dbReference>
<keyword evidence="6 8" id="KW-0472">Membrane</keyword>
<evidence type="ECO:0000256" key="7">
    <source>
        <dbReference type="ARBA" id="ARBA00023237"/>
    </source>
</evidence>
<dbReference type="AlphaFoldDB" id="A0A646HQ43"/>
<keyword evidence="5 9" id="KW-0798">TonB box</keyword>
<gene>
    <name evidence="10" type="ORF">F7D59_03320</name>
</gene>
<evidence type="ECO:0000256" key="1">
    <source>
        <dbReference type="ARBA" id="ARBA00004571"/>
    </source>
</evidence>
<dbReference type="InterPro" id="IPR008969">
    <property type="entry name" value="CarboxyPept-like_regulatory"/>
</dbReference>
<dbReference type="InterPro" id="IPR023996">
    <property type="entry name" value="TonB-dep_OMP_SusC/RagA"/>
</dbReference>
<evidence type="ECO:0000313" key="11">
    <source>
        <dbReference type="Proteomes" id="UP000420635"/>
    </source>
</evidence>
<dbReference type="InterPro" id="IPR037066">
    <property type="entry name" value="Plug_dom_sf"/>
</dbReference>
<evidence type="ECO:0000256" key="8">
    <source>
        <dbReference type="PROSITE-ProRule" id="PRU01360"/>
    </source>
</evidence>
<comment type="subcellular location">
    <subcellularLocation>
        <location evidence="1 8">Cell outer membrane</location>
        <topology evidence="1 8">Multi-pass membrane protein</topology>
    </subcellularLocation>
</comment>
<evidence type="ECO:0000256" key="9">
    <source>
        <dbReference type="RuleBase" id="RU003357"/>
    </source>
</evidence>
<dbReference type="InterPro" id="IPR036942">
    <property type="entry name" value="Beta-barrel_TonB_sf"/>
</dbReference>
<evidence type="ECO:0000313" key="10">
    <source>
        <dbReference type="EMBL" id="MQN88913.1"/>
    </source>
</evidence>
<dbReference type="GO" id="GO:0009279">
    <property type="term" value="C:cell outer membrane"/>
    <property type="evidence" value="ECO:0007669"/>
    <property type="project" value="UniProtKB-SubCell"/>
</dbReference>
<protein>
    <submittedName>
        <fullName evidence="10">TonB-dependent receptor</fullName>
    </submittedName>
</protein>
<dbReference type="SUPFAM" id="SSF49464">
    <property type="entry name" value="Carboxypeptidase regulatory domain-like"/>
    <property type="match status" value="1"/>
</dbReference>
<dbReference type="NCBIfam" id="TIGR04057">
    <property type="entry name" value="SusC_RagA_signa"/>
    <property type="match status" value="1"/>
</dbReference>
<dbReference type="InterPro" id="IPR039426">
    <property type="entry name" value="TonB-dep_rcpt-like"/>
</dbReference>
<sequence length="1068" mass="117827">MRMKVLFASLLLAASGQVLAQSSAQVGGQVFDENGDPVVGAQIMVKGSKTGTVTDIDGKFSLPSAKKGEAIVITYLGMDSQTLKAAPGMKVSMHSQDRQLDEVIVVAYGEQKKSSFTGSAGVVDADKIAVRQVTNVVDALNGQVAGVQMINTSGDPSSTPTIRVRGISSINAGQDPLIVVDGAPYYGSWSDINPADVASVTVLKDAASNALYGARGANGVIMITTKNPQVGKTVITVDAKWGSNSRGSQTYDMISDPGQYYETHYKSLYNYYTNGKGMSAYAAHVAANNAIGGSSEKGGLGYICYNVPEGQYLIGDNGKLNPNATLGNKISYNGKDYTISPDDWLKAAYRNTLRQEYNMNVNGGNDNSQFYASLGYLDNPGIAYGSQFKRYTARLKATYKANEWLKVGGNVNYAHTVTDNATEVDSDGNNSTTNTFYMVNTIAPIYPLYLRDGNGNIMTDDNGKIYDYGNGMNAGLNRPVLSQLNLLKDDQLQASHSVGNTFGINGFADITPTFVKGLKITLNGTVDDYEYRYQSTKQPYYGFGATTYPNGEVTVGHYRYYTVNFQQLVNYARSFGLHNMTLLLGHENYKQTYEYVYGGRSNMFSFKENHELAGAITNEPTYSNQTNYNTEGFFFRGMYDYDGKYFGQVSYRRDGSSRFSPAHRWGDFYSFGGAWILTKEDWMAGTKSWLDMLKVKFSFGQQGNDAIGNNRYLDTYGIGSMNGDMALTFASKGNDKITWETNTNINAGLEFELFKGRLTGDVEYFYRKTTDMLCFISVPMSMGYAGYYSNVGNMVNRGVELNLAGDVIRTKDFAWNINLNATHYTNEITKLYEENKNEMLSGYAGYHNGSYYYGEGLPIYTWRLKKYAGVNEKGESTWYVENEDGSLGKSAKWSEGSYFACGDPTPDFYGGFGTSLSFKGIDVGVNFTYSIGGKSYDSGYQSLMSVPYDSWTGFNFHKDMLDAWSPSNRESNIPRLQYNDTDASSSSDRFLINASYLNLQSINIGYTLPKSLTRRLGLTKVRVYGAADNVYLWSKRKGFDPRTSFTGSPSNEQYAFVRTISGGITLQF</sequence>
<keyword evidence="7 8" id="KW-0998">Cell outer membrane</keyword>
<accession>A0A646HQ43</accession>
<dbReference type="EMBL" id="VZBQ01000040">
    <property type="protein sequence ID" value="MQN88913.1"/>
    <property type="molecule type" value="Genomic_DNA"/>
</dbReference>
<keyword evidence="2 8" id="KW-0813">Transport</keyword>
<keyword evidence="10" id="KW-0675">Receptor</keyword>
<dbReference type="Pfam" id="PF13715">
    <property type="entry name" value="CarbopepD_reg_2"/>
    <property type="match status" value="1"/>
</dbReference>
<evidence type="ECO:0000256" key="6">
    <source>
        <dbReference type="ARBA" id="ARBA00023136"/>
    </source>
</evidence>
<comment type="caution">
    <text evidence="10">The sequence shown here is derived from an EMBL/GenBank/DDBJ whole genome shotgun (WGS) entry which is preliminary data.</text>
</comment>
<evidence type="ECO:0000256" key="4">
    <source>
        <dbReference type="ARBA" id="ARBA00022692"/>
    </source>
</evidence>
<dbReference type="InterPro" id="IPR000531">
    <property type="entry name" value="Beta-barrel_TonB"/>
</dbReference>
<organism evidence="10 11">
    <name type="scientific">Segatella copri</name>
    <dbReference type="NCBI Taxonomy" id="165179"/>
    <lineage>
        <taxon>Bacteria</taxon>
        <taxon>Pseudomonadati</taxon>
        <taxon>Bacteroidota</taxon>
        <taxon>Bacteroidia</taxon>
        <taxon>Bacteroidales</taxon>
        <taxon>Prevotellaceae</taxon>
        <taxon>Segatella</taxon>
    </lineage>
</organism>
<dbReference type="Proteomes" id="UP000420635">
    <property type="component" value="Unassembled WGS sequence"/>
</dbReference>
<evidence type="ECO:0000256" key="3">
    <source>
        <dbReference type="ARBA" id="ARBA00022452"/>
    </source>
</evidence>